<proteinExistence type="predicted"/>
<dbReference type="AlphaFoldDB" id="A0A1Y3BWR0"/>
<comment type="caution">
    <text evidence="1">The sequence shown here is derived from an EMBL/GenBank/DDBJ whole genome shotgun (WGS) entry which is preliminary data.</text>
</comment>
<evidence type="ECO:0000313" key="1">
    <source>
        <dbReference type="EMBL" id="OTF83956.1"/>
    </source>
</evidence>
<keyword evidence="2" id="KW-1185">Reference proteome</keyword>
<reference evidence="1 2" key="1">
    <citation type="submission" date="2017-03" db="EMBL/GenBank/DDBJ databases">
        <title>Genome Survey of Euroglyphus maynei.</title>
        <authorList>
            <person name="Arlian L.G."/>
            <person name="Morgan M.S."/>
            <person name="Rider S.D."/>
        </authorList>
    </citation>
    <scope>NUCLEOTIDE SEQUENCE [LARGE SCALE GENOMIC DNA]</scope>
    <source>
        <strain evidence="1">Arlian Lab</strain>
        <tissue evidence="1">Whole body</tissue>
    </source>
</reference>
<dbReference type="Proteomes" id="UP000194236">
    <property type="component" value="Unassembled WGS sequence"/>
</dbReference>
<accession>A0A1Y3BWR0</accession>
<protein>
    <submittedName>
        <fullName evidence="1">Uncharacterized protein</fullName>
    </submittedName>
</protein>
<name>A0A1Y3BWR0_EURMA</name>
<organism evidence="1 2">
    <name type="scientific">Euroglyphus maynei</name>
    <name type="common">Mayne's house dust mite</name>
    <dbReference type="NCBI Taxonomy" id="6958"/>
    <lineage>
        <taxon>Eukaryota</taxon>
        <taxon>Metazoa</taxon>
        <taxon>Ecdysozoa</taxon>
        <taxon>Arthropoda</taxon>
        <taxon>Chelicerata</taxon>
        <taxon>Arachnida</taxon>
        <taxon>Acari</taxon>
        <taxon>Acariformes</taxon>
        <taxon>Sarcoptiformes</taxon>
        <taxon>Astigmata</taxon>
        <taxon>Psoroptidia</taxon>
        <taxon>Analgoidea</taxon>
        <taxon>Pyroglyphidae</taxon>
        <taxon>Pyroglyphinae</taxon>
        <taxon>Euroglyphus</taxon>
    </lineage>
</organism>
<dbReference type="EMBL" id="MUJZ01001405">
    <property type="protein sequence ID" value="OTF83956.1"/>
    <property type="molecule type" value="Genomic_DNA"/>
</dbReference>
<evidence type="ECO:0000313" key="2">
    <source>
        <dbReference type="Proteomes" id="UP000194236"/>
    </source>
</evidence>
<sequence>MNYDGFISCPSYRKKQIPPNSCQRCDPGSHSLLHYTNTKSVSQIVITLLLLLPYTILEWESEFLDE</sequence>
<gene>
    <name evidence="1" type="ORF">BLA29_005832</name>
</gene>